<reference evidence="2 3" key="1">
    <citation type="submission" date="2017-09" db="EMBL/GenBank/DDBJ databases">
        <title>Large-scale bioinformatics analysis of Bacillus genomes uncovers conserved roles of natural products in bacterial physiology.</title>
        <authorList>
            <consortium name="Agbiome Team Llc"/>
            <person name="Bleich R.M."/>
            <person name="Kirk G.J."/>
            <person name="Santa Maria K.C."/>
            <person name="Allen S.E."/>
            <person name="Farag S."/>
            <person name="Shank E.A."/>
            <person name="Bowers A."/>
        </authorList>
    </citation>
    <scope>NUCLEOTIDE SEQUENCE [LARGE SCALE GENOMIC DNA]</scope>
    <source>
        <strain evidence="2 3">AFS005140</strain>
    </source>
</reference>
<protein>
    <recommendedName>
        <fullName evidence="4">DUF4181 domain-containing protein</fullName>
    </recommendedName>
</protein>
<evidence type="ECO:0008006" key="4">
    <source>
        <dbReference type="Google" id="ProtNLM"/>
    </source>
</evidence>
<sequence>MGSIILLENEMILYSSLILLGIISFVVASIADRYQRELRAWHVQLFSIAFCCVGSGVVHMVLQGLGVWK</sequence>
<dbReference type="AlphaFoldDB" id="A0ABD6SAR3"/>
<keyword evidence="1" id="KW-0472">Membrane</keyword>
<dbReference type="EMBL" id="NTYF01000023">
    <property type="protein sequence ID" value="PER55773.1"/>
    <property type="molecule type" value="Genomic_DNA"/>
</dbReference>
<feature type="transmembrane region" description="Helical" evidence="1">
    <location>
        <begin position="43"/>
        <end position="62"/>
    </location>
</feature>
<evidence type="ECO:0000313" key="2">
    <source>
        <dbReference type="EMBL" id="PER55773.1"/>
    </source>
</evidence>
<dbReference type="Proteomes" id="UP000219897">
    <property type="component" value="Unassembled WGS sequence"/>
</dbReference>
<name>A0ABD6SAR3_BACTU</name>
<accession>A0ABD6SAR3</accession>
<organism evidence="2 3">
    <name type="scientific">Bacillus thuringiensis</name>
    <dbReference type="NCBI Taxonomy" id="1428"/>
    <lineage>
        <taxon>Bacteria</taxon>
        <taxon>Bacillati</taxon>
        <taxon>Bacillota</taxon>
        <taxon>Bacilli</taxon>
        <taxon>Bacillales</taxon>
        <taxon>Bacillaceae</taxon>
        <taxon>Bacillus</taxon>
        <taxon>Bacillus cereus group</taxon>
    </lineage>
</organism>
<comment type="caution">
    <text evidence="2">The sequence shown here is derived from an EMBL/GenBank/DDBJ whole genome shotgun (WGS) entry which is preliminary data.</text>
</comment>
<feature type="transmembrane region" description="Helical" evidence="1">
    <location>
        <begin position="12"/>
        <end position="31"/>
    </location>
</feature>
<proteinExistence type="predicted"/>
<evidence type="ECO:0000256" key="1">
    <source>
        <dbReference type="SAM" id="Phobius"/>
    </source>
</evidence>
<evidence type="ECO:0000313" key="3">
    <source>
        <dbReference type="Proteomes" id="UP000219897"/>
    </source>
</evidence>
<keyword evidence="1" id="KW-1133">Transmembrane helix</keyword>
<gene>
    <name evidence="2" type="ORF">CN495_08450</name>
</gene>
<keyword evidence="1" id="KW-0812">Transmembrane</keyword>